<evidence type="ECO:0000313" key="2">
    <source>
        <dbReference type="Proteomes" id="UP000830375"/>
    </source>
</evidence>
<comment type="caution">
    <text evidence="1">The sequence shown here is derived from an EMBL/GenBank/DDBJ whole genome shotgun (WGS) entry which is preliminary data.</text>
</comment>
<keyword evidence="1" id="KW-0808">Transferase</keyword>
<name>A0ABQ8LC65_LABRO</name>
<dbReference type="Proteomes" id="UP000830375">
    <property type="component" value="Unassembled WGS sequence"/>
</dbReference>
<keyword evidence="1" id="KW-0695">RNA-directed DNA polymerase</keyword>
<protein>
    <submittedName>
        <fullName evidence="1">RNA-directed DNA polymerase from transposon BS</fullName>
    </submittedName>
</protein>
<evidence type="ECO:0000313" key="1">
    <source>
        <dbReference type="EMBL" id="KAI2647970.1"/>
    </source>
</evidence>
<keyword evidence="2" id="KW-1185">Reference proteome</keyword>
<keyword evidence="1" id="KW-0548">Nucleotidyltransferase</keyword>
<reference evidence="1 2" key="1">
    <citation type="submission" date="2022-01" db="EMBL/GenBank/DDBJ databases">
        <title>A high-quality chromosome-level genome assembly of rohu carp, Labeo rohita.</title>
        <authorList>
            <person name="Arick M.A. II"/>
            <person name="Hsu C.-Y."/>
            <person name="Magbanua Z."/>
            <person name="Pechanova O."/>
            <person name="Grover C."/>
            <person name="Miller E."/>
            <person name="Thrash A."/>
            <person name="Ezzel L."/>
            <person name="Alam S."/>
            <person name="Benzie J."/>
            <person name="Hamilton M."/>
            <person name="Karsi A."/>
            <person name="Lawrence M.L."/>
            <person name="Peterson D.G."/>
        </authorList>
    </citation>
    <scope>NUCLEOTIDE SEQUENCE [LARGE SCALE GENOMIC DNA]</scope>
    <source>
        <strain evidence="2">BAU-BD-2019</strain>
        <tissue evidence="1">Blood</tissue>
    </source>
</reference>
<organism evidence="1 2">
    <name type="scientific">Labeo rohita</name>
    <name type="common">Indian major carp</name>
    <name type="synonym">Cyprinus rohita</name>
    <dbReference type="NCBI Taxonomy" id="84645"/>
    <lineage>
        <taxon>Eukaryota</taxon>
        <taxon>Metazoa</taxon>
        <taxon>Chordata</taxon>
        <taxon>Craniata</taxon>
        <taxon>Vertebrata</taxon>
        <taxon>Euteleostomi</taxon>
        <taxon>Actinopterygii</taxon>
        <taxon>Neopterygii</taxon>
        <taxon>Teleostei</taxon>
        <taxon>Ostariophysi</taxon>
        <taxon>Cypriniformes</taxon>
        <taxon>Cyprinidae</taxon>
        <taxon>Labeoninae</taxon>
        <taxon>Labeonini</taxon>
        <taxon>Labeo</taxon>
    </lineage>
</organism>
<accession>A0ABQ8LC65</accession>
<proteinExistence type="predicted"/>
<gene>
    <name evidence="1" type="ORF">H4Q32_029653</name>
</gene>
<dbReference type="EMBL" id="JACTAM010000055">
    <property type="protein sequence ID" value="KAI2647970.1"/>
    <property type="molecule type" value="Genomic_DNA"/>
</dbReference>
<dbReference type="GO" id="GO:0003964">
    <property type="term" value="F:RNA-directed DNA polymerase activity"/>
    <property type="evidence" value="ECO:0007669"/>
    <property type="project" value="UniProtKB-KW"/>
</dbReference>
<sequence length="161" mass="18412">MANCFSFDFRGHFRAVGFAGLIRKAWTAVFTQVVSDYLMDILAWMKEHHLLLNMAKAEVLIFPATPSVQHKITVQLDSSTIIPSSLARNFGVILDDQLTFKDHIAKTVRLCMFSLHNIRKITPFLTEHATQLRIQALAFLGWTIAMLFWLDFQPVQSDLCK</sequence>